<dbReference type="InterPro" id="IPR023048">
    <property type="entry name" value="NADH:quinone_OxRdtase_FMN_depd"/>
</dbReference>
<keyword evidence="1 6" id="KW-0285">Flavoprotein</keyword>
<dbReference type="InterPro" id="IPR029039">
    <property type="entry name" value="Flavoprotein-like_sf"/>
</dbReference>
<accession>A0A1Y0ENT2</accession>
<protein>
    <recommendedName>
        <fullName evidence="6">FMN dependent NADH:quinone oxidoreductase</fullName>
        <ecNumber evidence="6">1.6.5.-</ecNumber>
    </recommendedName>
    <alternativeName>
        <fullName evidence="6">Azo-dye reductase</fullName>
    </alternativeName>
    <alternativeName>
        <fullName evidence="6">FMN-dependent NADH-azo compound oxidoreductase</fullName>
    </alternativeName>
    <alternativeName>
        <fullName evidence="6">FMN-dependent NADH-azoreductase</fullName>
        <ecNumber evidence="6">1.7.1.17</ecNumber>
    </alternativeName>
</protein>
<dbReference type="GO" id="GO:0016652">
    <property type="term" value="F:oxidoreductase activity, acting on NAD(P)H as acceptor"/>
    <property type="evidence" value="ECO:0007669"/>
    <property type="project" value="UniProtKB-UniRule"/>
</dbReference>
<name>A0A1Y0ENT2_9BURK</name>
<keyword evidence="3 6" id="KW-0560">Oxidoreductase</keyword>
<dbReference type="EMBL" id="CP021455">
    <property type="protein sequence ID" value="ARU05246.1"/>
    <property type="molecule type" value="Genomic_DNA"/>
</dbReference>
<dbReference type="GO" id="GO:0009055">
    <property type="term" value="F:electron transfer activity"/>
    <property type="evidence" value="ECO:0007669"/>
    <property type="project" value="UniProtKB-UniRule"/>
</dbReference>
<reference evidence="8 9" key="1">
    <citation type="submission" date="2017-05" db="EMBL/GenBank/DDBJ databases">
        <authorList>
            <person name="Song R."/>
            <person name="Chenine A.L."/>
            <person name="Ruprecht R.M."/>
        </authorList>
    </citation>
    <scope>NUCLEOTIDE SEQUENCE [LARGE SCALE GENOMIC DNA]</scope>
    <source>
        <strain evidence="8 9">DSM 26136</strain>
    </source>
</reference>
<feature type="domain" description="Flavodoxin-like fold" evidence="7">
    <location>
        <begin position="1"/>
        <end position="193"/>
    </location>
</feature>
<evidence type="ECO:0000256" key="3">
    <source>
        <dbReference type="ARBA" id="ARBA00023002"/>
    </source>
</evidence>
<comment type="caution">
    <text evidence="6">Lacks conserved residue(s) required for the propagation of feature annotation.</text>
</comment>
<keyword evidence="4 6" id="KW-0520">NAD</keyword>
<proteinExistence type="inferred from homology"/>
<evidence type="ECO:0000313" key="9">
    <source>
        <dbReference type="Proteomes" id="UP000196138"/>
    </source>
</evidence>
<dbReference type="KEGG" id="cser:CCO03_11660"/>
<dbReference type="HAMAP" id="MF_01216">
    <property type="entry name" value="Azoreductase_type1"/>
    <property type="match status" value="1"/>
</dbReference>
<dbReference type="Pfam" id="PF02525">
    <property type="entry name" value="Flavodoxin_2"/>
    <property type="match status" value="1"/>
</dbReference>
<feature type="binding site" evidence="6">
    <location>
        <begin position="14"/>
        <end position="16"/>
    </location>
    <ligand>
        <name>FMN</name>
        <dbReference type="ChEBI" id="CHEBI:58210"/>
    </ligand>
</feature>
<evidence type="ECO:0000256" key="2">
    <source>
        <dbReference type="ARBA" id="ARBA00022643"/>
    </source>
</evidence>
<dbReference type="InterPro" id="IPR050104">
    <property type="entry name" value="FMN-dep_NADH:Q_OxRdtase_AzoR1"/>
</dbReference>
<gene>
    <name evidence="6" type="primary">azoR</name>
    <name evidence="8" type="ORF">CCO03_11660</name>
</gene>
<dbReference type="RefSeq" id="WP_087281213.1">
    <property type="nucleotide sequence ID" value="NZ_CP021455.1"/>
</dbReference>
<comment type="subunit">
    <text evidence="6">Homodimer.</text>
</comment>
<dbReference type="AlphaFoldDB" id="A0A1Y0ENT2"/>
<dbReference type="GO" id="GO:0016655">
    <property type="term" value="F:oxidoreductase activity, acting on NAD(P)H, quinone or similar compound as acceptor"/>
    <property type="evidence" value="ECO:0007669"/>
    <property type="project" value="InterPro"/>
</dbReference>
<comment type="catalytic activity">
    <reaction evidence="6">
        <text>2 a quinone + NADH + H(+) = 2 a 1,4-benzosemiquinone + NAD(+)</text>
        <dbReference type="Rhea" id="RHEA:65952"/>
        <dbReference type="ChEBI" id="CHEBI:15378"/>
        <dbReference type="ChEBI" id="CHEBI:57540"/>
        <dbReference type="ChEBI" id="CHEBI:57945"/>
        <dbReference type="ChEBI" id="CHEBI:132124"/>
        <dbReference type="ChEBI" id="CHEBI:134225"/>
    </reaction>
</comment>
<keyword evidence="9" id="KW-1185">Reference proteome</keyword>
<dbReference type="PANTHER" id="PTHR43741:SF4">
    <property type="entry name" value="FMN-DEPENDENT NADH:QUINONE OXIDOREDUCTASE"/>
    <property type="match status" value="1"/>
</dbReference>
<evidence type="ECO:0000259" key="7">
    <source>
        <dbReference type="Pfam" id="PF02525"/>
    </source>
</evidence>
<sequence>MKLLHIDSAITSNSASRELTHYIVDRLTTEGDQVQHLDLHAQPIDHLAAVSLGFRTGQQAATQAERDQNALSEQLVSQFLDADTIVIGAPMYNFSIPSQLKAWLDRLAQAGRTFRYTEKGPEGLAGGRRVIVVSTRGGQYAGTPFETAMDHQEAFLRTMFGFMGIANVEIVRAERLAMDRDGSLAAAKAHIDATLTAPVAA</sequence>
<dbReference type="InterPro" id="IPR003680">
    <property type="entry name" value="Flavodoxin_fold"/>
</dbReference>
<dbReference type="OrthoDB" id="9787136at2"/>
<dbReference type="GO" id="GO:0010181">
    <property type="term" value="F:FMN binding"/>
    <property type="evidence" value="ECO:0007669"/>
    <property type="project" value="UniProtKB-UniRule"/>
</dbReference>
<organism evidence="8 9">
    <name type="scientific">Comamonas serinivorans</name>
    <dbReference type="NCBI Taxonomy" id="1082851"/>
    <lineage>
        <taxon>Bacteria</taxon>
        <taxon>Pseudomonadati</taxon>
        <taxon>Pseudomonadota</taxon>
        <taxon>Betaproteobacteria</taxon>
        <taxon>Burkholderiales</taxon>
        <taxon>Comamonadaceae</taxon>
        <taxon>Comamonas</taxon>
    </lineage>
</organism>
<dbReference type="Gene3D" id="3.40.50.360">
    <property type="match status" value="1"/>
</dbReference>
<keyword evidence="2 6" id="KW-0288">FMN</keyword>
<comment type="cofactor">
    <cofactor evidence="6">
        <name>FMN</name>
        <dbReference type="ChEBI" id="CHEBI:58210"/>
    </cofactor>
    <text evidence="6">Binds 1 FMN per subunit.</text>
</comment>
<evidence type="ECO:0000256" key="6">
    <source>
        <dbReference type="HAMAP-Rule" id="MF_01216"/>
    </source>
</evidence>
<dbReference type="Proteomes" id="UP000196138">
    <property type="component" value="Chromosome"/>
</dbReference>
<dbReference type="SUPFAM" id="SSF52218">
    <property type="entry name" value="Flavoproteins"/>
    <property type="match status" value="1"/>
</dbReference>
<comment type="function">
    <text evidence="6">Also exhibits azoreductase activity. Catalyzes the reductive cleavage of the azo bond in aromatic azo compounds to the corresponding amines.</text>
</comment>
<evidence type="ECO:0000313" key="8">
    <source>
        <dbReference type="EMBL" id="ARU05246.1"/>
    </source>
</evidence>
<evidence type="ECO:0000256" key="1">
    <source>
        <dbReference type="ARBA" id="ARBA00022630"/>
    </source>
</evidence>
<evidence type="ECO:0000256" key="5">
    <source>
        <dbReference type="ARBA" id="ARBA00048542"/>
    </source>
</evidence>
<comment type="function">
    <text evidence="6">Quinone reductase that provides resistance to thiol-specific stress caused by electrophilic quinones.</text>
</comment>
<dbReference type="EC" id="1.7.1.17" evidence="6"/>
<feature type="binding site" evidence="6">
    <location>
        <begin position="91"/>
        <end position="94"/>
    </location>
    <ligand>
        <name>FMN</name>
        <dbReference type="ChEBI" id="CHEBI:58210"/>
    </ligand>
</feature>
<comment type="catalytic activity">
    <reaction evidence="5">
        <text>N,N-dimethyl-1,4-phenylenediamine + anthranilate + 2 NAD(+) = 2-(4-dimethylaminophenyl)diazenylbenzoate + 2 NADH + 2 H(+)</text>
        <dbReference type="Rhea" id="RHEA:55872"/>
        <dbReference type="ChEBI" id="CHEBI:15378"/>
        <dbReference type="ChEBI" id="CHEBI:15783"/>
        <dbReference type="ChEBI" id="CHEBI:16567"/>
        <dbReference type="ChEBI" id="CHEBI:57540"/>
        <dbReference type="ChEBI" id="CHEBI:57945"/>
        <dbReference type="ChEBI" id="CHEBI:71579"/>
        <dbReference type="EC" id="1.7.1.17"/>
    </reaction>
    <physiologicalReaction direction="right-to-left" evidence="5">
        <dbReference type="Rhea" id="RHEA:55874"/>
    </physiologicalReaction>
</comment>
<dbReference type="EC" id="1.6.5.-" evidence="6"/>
<comment type="similarity">
    <text evidence="6">Belongs to the azoreductase type 1 family.</text>
</comment>
<evidence type="ECO:0000256" key="4">
    <source>
        <dbReference type="ARBA" id="ARBA00023027"/>
    </source>
</evidence>
<feature type="binding site" evidence="6">
    <location>
        <begin position="135"/>
        <end position="138"/>
    </location>
    <ligand>
        <name>FMN</name>
        <dbReference type="ChEBI" id="CHEBI:58210"/>
    </ligand>
</feature>
<dbReference type="PANTHER" id="PTHR43741">
    <property type="entry name" value="FMN-DEPENDENT NADH-AZOREDUCTASE 1"/>
    <property type="match status" value="1"/>
</dbReference>